<proteinExistence type="predicted"/>
<organism evidence="1">
    <name type="scientific">Anguilla anguilla</name>
    <name type="common">European freshwater eel</name>
    <name type="synonym">Muraena anguilla</name>
    <dbReference type="NCBI Taxonomy" id="7936"/>
    <lineage>
        <taxon>Eukaryota</taxon>
        <taxon>Metazoa</taxon>
        <taxon>Chordata</taxon>
        <taxon>Craniata</taxon>
        <taxon>Vertebrata</taxon>
        <taxon>Euteleostomi</taxon>
        <taxon>Actinopterygii</taxon>
        <taxon>Neopterygii</taxon>
        <taxon>Teleostei</taxon>
        <taxon>Anguilliformes</taxon>
        <taxon>Anguillidae</taxon>
        <taxon>Anguilla</taxon>
    </lineage>
</organism>
<name>A0A0E9SUT9_ANGAN</name>
<evidence type="ECO:0000313" key="1">
    <source>
        <dbReference type="EMBL" id="JAH45017.1"/>
    </source>
</evidence>
<protein>
    <submittedName>
        <fullName evidence="1">Uncharacterized protein</fullName>
    </submittedName>
</protein>
<sequence>MLRCLFAIIYYSSSYGSTALQLKTIYCTISESCECAFKTRRTRFGVGPV</sequence>
<accession>A0A0E9SUT9</accession>
<dbReference type="EMBL" id="GBXM01063560">
    <property type="protein sequence ID" value="JAH45017.1"/>
    <property type="molecule type" value="Transcribed_RNA"/>
</dbReference>
<reference evidence="1" key="2">
    <citation type="journal article" date="2015" name="Fish Shellfish Immunol.">
        <title>Early steps in the European eel (Anguilla anguilla)-Vibrio vulnificus interaction in the gills: Role of the RtxA13 toxin.</title>
        <authorList>
            <person name="Callol A."/>
            <person name="Pajuelo D."/>
            <person name="Ebbesson L."/>
            <person name="Teles M."/>
            <person name="MacKenzie S."/>
            <person name="Amaro C."/>
        </authorList>
    </citation>
    <scope>NUCLEOTIDE SEQUENCE</scope>
</reference>
<reference evidence="1" key="1">
    <citation type="submission" date="2014-11" db="EMBL/GenBank/DDBJ databases">
        <authorList>
            <person name="Amaro Gonzalez C."/>
        </authorList>
    </citation>
    <scope>NUCLEOTIDE SEQUENCE</scope>
</reference>
<dbReference type="AlphaFoldDB" id="A0A0E9SUT9"/>